<organism evidence="1 2">
    <name type="scientific">Akkermansia massiliensis</name>
    <dbReference type="NCBI Taxonomy" id="2927224"/>
    <lineage>
        <taxon>Bacteria</taxon>
        <taxon>Pseudomonadati</taxon>
        <taxon>Verrucomicrobiota</taxon>
        <taxon>Verrucomicrobiia</taxon>
        <taxon>Verrucomicrobiales</taxon>
        <taxon>Akkermansiaceae</taxon>
        <taxon>Akkermansia</taxon>
    </lineage>
</organism>
<dbReference type="Proteomes" id="UP000642553">
    <property type="component" value="Chromosome"/>
</dbReference>
<reference evidence="1" key="1">
    <citation type="submission" date="2018-05" db="EMBL/GenBank/DDBJ databases">
        <title>Complete genome sequnece of Akkermansia muciniphila EB-AMDK-40.</title>
        <authorList>
            <person name="Nam Y.-D."/>
            <person name="Chung W.-H."/>
            <person name="Park Y.S."/>
            <person name="Kang J."/>
        </authorList>
    </citation>
    <scope>NUCLEOTIDE SEQUENCE</scope>
    <source>
        <strain evidence="1">EB-AMDK-40</strain>
    </source>
</reference>
<protein>
    <submittedName>
        <fullName evidence="1">Uncharacterized protein</fullName>
    </submittedName>
</protein>
<accession>A0AAE6W169</accession>
<evidence type="ECO:0000313" key="2">
    <source>
        <dbReference type="Proteomes" id="UP000642553"/>
    </source>
</evidence>
<proteinExistence type="predicted"/>
<dbReference type="AlphaFoldDB" id="A0AAE6W169"/>
<sequence>MLGLGRADDGKGVRGEFIRLRGQAVFRHGADEPLDVFRQQVFRVHAFNRAKASRLSLLSRHQETQSSRG</sequence>
<name>A0AAE6W169_9BACT</name>
<evidence type="ECO:0000313" key="1">
    <source>
        <dbReference type="EMBL" id="QHV61889.1"/>
    </source>
</evidence>
<dbReference type="EMBL" id="CP029701">
    <property type="protein sequence ID" value="QHV61889.1"/>
    <property type="molecule type" value="Genomic_DNA"/>
</dbReference>
<gene>
    <name evidence="1" type="ORF">DMI76_00185</name>
</gene>